<organism evidence="2 3">
    <name type="scientific">Zea mays</name>
    <name type="common">Maize</name>
    <dbReference type="NCBI Taxonomy" id="4577"/>
    <lineage>
        <taxon>Eukaryota</taxon>
        <taxon>Viridiplantae</taxon>
        <taxon>Streptophyta</taxon>
        <taxon>Embryophyta</taxon>
        <taxon>Tracheophyta</taxon>
        <taxon>Spermatophyta</taxon>
        <taxon>Magnoliopsida</taxon>
        <taxon>Liliopsida</taxon>
        <taxon>Poales</taxon>
        <taxon>Poaceae</taxon>
        <taxon>PACMAD clade</taxon>
        <taxon>Panicoideae</taxon>
        <taxon>Andropogonodae</taxon>
        <taxon>Andropogoneae</taxon>
        <taxon>Tripsacinae</taxon>
        <taxon>Zea</taxon>
    </lineage>
</organism>
<feature type="compositionally biased region" description="Low complexity" evidence="1">
    <location>
        <begin position="64"/>
        <end position="75"/>
    </location>
</feature>
<reference evidence="2 3" key="1">
    <citation type="journal article" date="2018" name="Nat. Genet.">
        <title>Extensive intraspecific gene order and gene structural variations between Mo17 and other maize genomes.</title>
        <authorList>
            <person name="Sun S."/>
            <person name="Zhou Y."/>
            <person name="Chen J."/>
            <person name="Shi J."/>
            <person name="Zhao H."/>
            <person name="Zhao H."/>
            <person name="Song W."/>
            <person name="Zhang M."/>
            <person name="Cui Y."/>
            <person name="Dong X."/>
            <person name="Liu H."/>
            <person name="Ma X."/>
            <person name="Jiao Y."/>
            <person name="Wang B."/>
            <person name="Wei X."/>
            <person name="Stein J.C."/>
            <person name="Glaubitz J.C."/>
            <person name="Lu F."/>
            <person name="Yu G."/>
            <person name="Liang C."/>
            <person name="Fengler K."/>
            <person name="Li B."/>
            <person name="Rafalski A."/>
            <person name="Schnable P.S."/>
            <person name="Ware D.H."/>
            <person name="Buckler E.S."/>
            <person name="Lai J."/>
        </authorList>
    </citation>
    <scope>NUCLEOTIDE SEQUENCE [LARGE SCALE GENOMIC DNA]</scope>
    <source>
        <strain evidence="3">cv. Missouri 17</strain>
        <tissue evidence="2">Seedling</tissue>
    </source>
</reference>
<feature type="region of interest" description="Disordered" evidence="1">
    <location>
        <begin position="64"/>
        <end position="98"/>
    </location>
</feature>
<evidence type="ECO:0000256" key="1">
    <source>
        <dbReference type="SAM" id="MobiDB-lite"/>
    </source>
</evidence>
<comment type="caution">
    <text evidence="2">The sequence shown here is derived from an EMBL/GenBank/DDBJ whole genome shotgun (WGS) entry which is preliminary data.</text>
</comment>
<dbReference type="EMBL" id="NCVQ01000010">
    <property type="protein sequence ID" value="PWZ05751.1"/>
    <property type="molecule type" value="Genomic_DNA"/>
</dbReference>
<dbReference type="Proteomes" id="UP000251960">
    <property type="component" value="Chromosome 9"/>
</dbReference>
<gene>
    <name evidence="2" type="ORF">Zm00014a_006201</name>
</gene>
<evidence type="ECO:0000313" key="3">
    <source>
        <dbReference type="Proteomes" id="UP000251960"/>
    </source>
</evidence>
<dbReference type="AlphaFoldDB" id="A0A3L6DDX5"/>
<sequence>MSGYPKYEIRTVIREDIRISEIRRISVISYPYPISELYYPNSNPKSENSANIRKKLSNRIISPSSTSSFSLQFSRAPRCQAPVPRQGRAAPRHQHRRKLPHPRAWLAWIWWWPR</sequence>
<evidence type="ECO:0000313" key="2">
    <source>
        <dbReference type="EMBL" id="PWZ05751.1"/>
    </source>
</evidence>
<proteinExistence type="predicted"/>
<accession>A0A3L6DDX5</accession>
<name>A0A3L6DDX5_MAIZE</name>
<protein>
    <submittedName>
        <fullName evidence="2">Uncharacterized protein</fullName>
    </submittedName>
</protein>